<feature type="chain" id="PRO_5022918451" evidence="1">
    <location>
        <begin position="26"/>
        <end position="258"/>
    </location>
</feature>
<dbReference type="Proteomes" id="UP000316726">
    <property type="component" value="Chromosome 1"/>
</dbReference>
<evidence type="ECO:0000313" key="2">
    <source>
        <dbReference type="EMBL" id="QDZ17611.1"/>
    </source>
</evidence>
<feature type="signal peptide" evidence="1">
    <location>
        <begin position="1"/>
        <end position="25"/>
    </location>
</feature>
<dbReference type="AlphaFoldDB" id="A0A5B8MBV9"/>
<name>A0A5B8MBV9_9CHLO</name>
<organism evidence="2 3">
    <name type="scientific">Chloropicon primus</name>
    <dbReference type="NCBI Taxonomy" id="1764295"/>
    <lineage>
        <taxon>Eukaryota</taxon>
        <taxon>Viridiplantae</taxon>
        <taxon>Chlorophyta</taxon>
        <taxon>Chloropicophyceae</taxon>
        <taxon>Chloropicales</taxon>
        <taxon>Chloropicaceae</taxon>
        <taxon>Chloropicon</taxon>
    </lineage>
</organism>
<keyword evidence="1" id="KW-0732">Signal</keyword>
<keyword evidence="3" id="KW-1185">Reference proteome</keyword>
<evidence type="ECO:0000313" key="3">
    <source>
        <dbReference type="Proteomes" id="UP000316726"/>
    </source>
</evidence>
<dbReference type="EMBL" id="CP031034">
    <property type="protein sequence ID" value="QDZ17611.1"/>
    <property type="molecule type" value="Genomic_DNA"/>
</dbReference>
<gene>
    <name evidence="2" type="ORF">A3770_01p01290</name>
</gene>
<reference evidence="2 3" key="1">
    <citation type="submission" date="2018-07" db="EMBL/GenBank/DDBJ databases">
        <title>The complete nuclear genome of the prasinophyte Chloropicon primus (CCMP1205).</title>
        <authorList>
            <person name="Pombert J.-F."/>
            <person name="Otis C."/>
            <person name="Turmel M."/>
            <person name="Lemieux C."/>
        </authorList>
    </citation>
    <scope>NUCLEOTIDE SEQUENCE [LARGE SCALE GENOMIC DNA]</scope>
    <source>
        <strain evidence="2 3">CCMP1205</strain>
    </source>
</reference>
<proteinExistence type="predicted"/>
<sequence length="258" mass="28453">MKSGGARYVLASVLVLGLAAQATQAMHVDHIMDEIKEVINTGIAESAESTGAMINAVTKTGRELGVLNRLRGGGNLFSTERPYPWWALPQASYDGELPKWSRPELNERINEAAEQANERIGEAYANYEREYCSDYGPITESEWQPAKFNGGGCKLSISLGGCYVYPVDGPDKKLPVVFAVNCTTPKIAVTKNKPTFDSPYKSPTEFSFRSCRGKSVTLGQEKTNFLQFPGNQFVIPFMRLPKAFPGRLAQWVGLGRFK</sequence>
<evidence type="ECO:0000256" key="1">
    <source>
        <dbReference type="SAM" id="SignalP"/>
    </source>
</evidence>
<protein>
    <submittedName>
        <fullName evidence="2">Uncharacterized protein</fullName>
    </submittedName>
</protein>
<accession>A0A5B8MBV9</accession>